<reference evidence="2 3" key="1">
    <citation type="journal article" date="2018" name="Biotechnol. Adv.">
        <title>Improved genomic resources and new bioinformatic workflow for the carcinogenic parasite Clonorchis sinensis: Biotechnological implications.</title>
        <authorList>
            <person name="Wang D."/>
            <person name="Korhonen P.K."/>
            <person name="Gasser R.B."/>
            <person name="Young N.D."/>
        </authorList>
    </citation>
    <scope>NUCLEOTIDE SEQUENCE [LARGE SCALE GENOMIC DNA]</scope>
    <source>
        <strain evidence="2">Cs-k2</strain>
    </source>
</reference>
<dbReference type="AlphaFoldDB" id="A0A8T1M3J0"/>
<feature type="region of interest" description="Disordered" evidence="1">
    <location>
        <begin position="65"/>
        <end position="84"/>
    </location>
</feature>
<dbReference type="EMBL" id="NIRI02000056">
    <property type="protein sequence ID" value="KAG5443301.1"/>
    <property type="molecule type" value="Genomic_DNA"/>
</dbReference>
<accession>A0A8T1M3J0</accession>
<evidence type="ECO:0000256" key="1">
    <source>
        <dbReference type="SAM" id="MobiDB-lite"/>
    </source>
</evidence>
<name>A0A8T1M3J0_CLOSI</name>
<evidence type="ECO:0000313" key="3">
    <source>
        <dbReference type="Proteomes" id="UP000286415"/>
    </source>
</evidence>
<keyword evidence="3" id="KW-1185">Reference proteome</keyword>
<organism evidence="2 3">
    <name type="scientific">Clonorchis sinensis</name>
    <name type="common">Chinese liver fluke</name>
    <dbReference type="NCBI Taxonomy" id="79923"/>
    <lineage>
        <taxon>Eukaryota</taxon>
        <taxon>Metazoa</taxon>
        <taxon>Spiralia</taxon>
        <taxon>Lophotrochozoa</taxon>
        <taxon>Platyhelminthes</taxon>
        <taxon>Trematoda</taxon>
        <taxon>Digenea</taxon>
        <taxon>Opisthorchiida</taxon>
        <taxon>Opisthorchiata</taxon>
        <taxon>Opisthorchiidae</taxon>
        <taxon>Clonorchis</taxon>
    </lineage>
</organism>
<proteinExistence type="predicted"/>
<feature type="compositionally biased region" description="Low complexity" evidence="1">
    <location>
        <begin position="73"/>
        <end position="83"/>
    </location>
</feature>
<protein>
    <submittedName>
        <fullName evidence="2">Uncharacterized protein</fullName>
    </submittedName>
</protein>
<dbReference type="Proteomes" id="UP000286415">
    <property type="component" value="Unassembled WGS sequence"/>
</dbReference>
<gene>
    <name evidence="2" type="ORF">CSKR_204064</name>
</gene>
<sequence>MSLWGRRQQRTSSSFTKIAPRTFPTTISMSNGKIRSLREQQENVGKIVIQEYVLPEELLEVTQLNLTPPPQPSASFKNASSSDSETDISFGVEFAPVPSEDNSEDFELSPAAHQPNSHLTCTTSRLCFKGKGIYGKHLGDQAFPISGQYFPGDKKYCSVRSIHTKPRIKGREVSKRKVFFRTKGKKLFPGCACGRPAFLAKGDKVCIGRDVIPPRNSQNMSDLIHNPNDRRSNCTQTVENNYPLRTEFSMNEILKSSSQTHPARSPGHGVFPATFSQQSQQITSTTHGGPEQLNFLSWKPNYSTTWKEAGLNKQSAITAQQIHCQNEMKKPAEGTYVVNEKVSRSEDPSLQQSFLTSVVYFPRISGPGKSIIQLDHKAYDGSQIENQIPAHFQLNRKFSQLLNFVSYSEIGPEFNDFCMNTVDITEDHLVCETCPKRINRNSSFVANPLCDHVQETNRERPFEVVTCVADTDKLFTIV</sequence>
<evidence type="ECO:0000313" key="2">
    <source>
        <dbReference type="EMBL" id="KAG5443301.1"/>
    </source>
</evidence>
<comment type="caution">
    <text evidence="2">The sequence shown here is derived from an EMBL/GenBank/DDBJ whole genome shotgun (WGS) entry which is preliminary data.</text>
</comment>
<reference evidence="2 3" key="2">
    <citation type="journal article" date="2021" name="Genomics">
        <title>High-quality reference genome for Clonorchis sinensis.</title>
        <authorList>
            <person name="Young N.D."/>
            <person name="Stroehlein A.J."/>
            <person name="Kinkar L."/>
            <person name="Wang T."/>
            <person name="Sohn W.M."/>
            <person name="Chang B.C.H."/>
            <person name="Kaur P."/>
            <person name="Weisz D."/>
            <person name="Dudchenko O."/>
            <person name="Aiden E.L."/>
            <person name="Korhonen P.K."/>
            <person name="Gasser R.B."/>
        </authorList>
    </citation>
    <scope>NUCLEOTIDE SEQUENCE [LARGE SCALE GENOMIC DNA]</scope>
    <source>
        <strain evidence="2">Cs-k2</strain>
    </source>
</reference>